<evidence type="ECO:0000256" key="4">
    <source>
        <dbReference type="ARBA" id="ARBA00023134"/>
    </source>
</evidence>
<dbReference type="PANTHER" id="PTHR43087">
    <property type="entry name" value="LYSINE/ARGININE/ORNITHINE TRANSPORT SYSTEM KINASE"/>
    <property type="match status" value="1"/>
</dbReference>
<evidence type="ECO:0000313" key="7">
    <source>
        <dbReference type="Proteomes" id="UP001595711"/>
    </source>
</evidence>
<keyword evidence="2" id="KW-0547">Nucleotide-binding</keyword>
<keyword evidence="4" id="KW-0342">GTP-binding</keyword>
<dbReference type="InterPro" id="IPR052040">
    <property type="entry name" value="GTPase/Isobutyryl-CoA_mutase"/>
</dbReference>
<dbReference type="RefSeq" id="WP_379726393.1">
    <property type="nucleotide sequence ID" value="NZ_JBHRYJ010000002.1"/>
</dbReference>
<comment type="similarity">
    <text evidence="1">Belongs to the SIMIBI class G3E GTPase family. ArgK/MeaB subfamily.</text>
</comment>
<name>A0ABV7VFG1_9PROT</name>
<keyword evidence="5" id="KW-0143">Chaperone</keyword>
<dbReference type="EMBL" id="JBHRYJ010000002">
    <property type="protein sequence ID" value="MFC3676211.1"/>
    <property type="molecule type" value="Genomic_DNA"/>
</dbReference>
<dbReference type="Pfam" id="PF03308">
    <property type="entry name" value="MeaB"/>
    <property type="match status" value="1"/>
</dbReference>
<dbReference type="PANTHER" id="PTHR43087:SF1">
    <property type="entry name" value="LAO_AO TRANSPORT SYSTEM ATPASE"/>
    <property type="match status" value="1"/>
</dbReference>
<dbReference type="Gene3D" id="1.20.5.170">
    <property type="match status" value="1"/>
</dbReference>
<reference evidence="7" key="1">
    <citation type="journal article" date="2019" name="Int. J. Syst. Evol. Microbiol.">
        <title>The Global Catalogue of Microorganisms (GCM) 10K type strain sequencing project: providing services to taxonomists for standard genome sequencing and annotation.</title>
        <authorList>
            <consortium name="The Broad Institute Genomics Platform"/>
            <consortium name="The Broad Institute Genome Sequencing Center for Infectious Disease"/>
            <person name="Wu L."/>
            <person name="Ma J."/>
        </authorList>
    </citation>
    <scope>NUCLEOTIDE SEQUENCE [LARGE SCALE GENOMIC DNA]</scope>
    <source>
        <strain evidence="7">KCTC 42182</strain>
    </source>
</reference>
<evidence type="ECO:0000256" key="5">
    <source>
        <dbReference type="ARBA" id="ARBA00023186"/>
    </source>
</evidence>
<dbReference type="Proteomes" id="UP001595711">
    <property type="component" value="Unassembled WGS sequence"/>
</dbReference>
<dbReference type="SUPFAM" id="SSF52540">
    <property type="entry name" value="P-loop containing nucleoside triphosphate hydrolases"/>
    <property type="match status" value="1"/>
</dbReference>
<dbReference type="NCBIfam" id="TIGR00750">
    <property type="entry name" value="lao"/>
    <property type="match status" value="1"/>
</dbReference>
<comment type="caution">
    <text evidence="6">The sequence shown here is derived from an EMBL/GenBank/DDBJ whole genome shotgun (WGS) entry which is preliminary data.</text>
</comment>
<sequence length="318" mass="33189">MQNPTADSVTAAAPDWLQALLAGERAALARAITAVENETPEARAVLQGIRGRLGRALVVGFTGAPGAGKSTLVSAYVDVLRRRDLTVGVVAVDPSSPLTGGAILGDRIRMTRHSGDAGVFIRSLASRGHLGGLSRTAARVIDVFDASGRDVVVVETVGTGQSEVEVAEIADVRVVVNAPGLGDDVQAIKAGILEIADVLVINKADLPFAERSARQLAAMSAQRSGQPVPVLQTSASSGQGVEELADAIAAIGRRKRPDPRARTRRLLQTLALDAVRRRLAGLPDAAVDALADDVLSGALDTETALRRMMDLLQEDPSR</sequence>
<evidence type="ECO:0000256" key="2">
    <source>
        <dbReference type="ARBA" id="ARBA00022741"/>
    </source>
</evidence>
<evidence type="ECO:0000256" key="3">
    <source>
        <dbReference type="ARBA" id="ARBA00022801"/>
    </source>
</evidence>
<dbReference type="Gene3D" id="3.40.50.300">
    <property type="entry name" value="P-loop containing nucleotide triphosphate hydrolases"/>
    <property type="match status" value="1"/>
</dbReference>
<protein>
    <submittedName>
        <fullName evidence="6">Methylmalonyl Co-A mutase-associated GTPase MeaB</fullName>
    </submittedName>
</protein>
<dbReference type="InterPro" id="IPR005129">
    <property type="entry name" value="GTPase_ArgK"/>
</dbReference>
<dbReference type="InterPro" id="IPR027417">
    <property type="entry name" value="P-loop_NTPase"/>
</dbReference>
<evidence type="ECO:0000313" key="6">
    <source>
        <dbReference type="EMBL" id="MFC3676211.1"/>
    </source>
</evidence>
<evidence type="ECO:0000256" key="1">
    <source>
        <dbReference type="ARBA" id="ARBA00009625"/>
    </source>
</evidence>
<organism evidence="6 7">
    <name type="scientific">Ferrovibrio xuzhouensis</name>
    <dbReference type="NCBI Taxonomy" id="1576914"/>
    <lineage>
        <taxon>Bacteria</taxon>
        <taxon>Pseudomonadati</taxon>
        <taxon>Pseudomonadota</taxon>
        <taxon>Alphaproteobacteria</taxon>
        <taxon>Rhodospirillales</taxon>
        <taxon>Rhodospirillaceae</taxon>
        <taxon>Ferrovibrio</taxon>
    </lineage>
</organism>
<accession>A0ABV7VFG1</accession>
<gene>
    <name evidence="6" type="primary">meaB</name>
    <name evidence="6" type="ORF">ACFOOQ_11695</name>
</gene>
<keyword evidence="7" id="KW-1185">Reference proteome</keyword>
<keyword evidence="3" id="KW-0378">Hydrolase</keyword>
<proteinExistence type="inferred from homology"/>